<sequence length="268" mass="30115">MLCVGHNSGSEKLVRIAARLAARLGCHWHAVYVETPKLHRLPETRRRAILRALRLAQELGSETATLAAPSEERAVLRYAREHNLGKIIIGRRGEQRWKFRSSFADRLGQLGPDLDLVIVALEDERPPSVLKGPDNRSFSEKWRMQLRGCSVAFALCALITLLSQWLLPGFDQANLVMVYLLGVVIVALFFGRWPSVLAAVINVASFDLFFVQPHWSFAVSDVQYLLTFAVMLTVGITIGNLTAGVRYQARVARYREQRRGTCTKCRTA</sequence>
<dbReference type="SUPFAM" id="SSF52402">
    <property type="entry name" value="Adenine nucleotide alpha hydrolases-like"/>
    <property type="match status" value="1"/>
</dbReference>
<feature type="transmembrane region" description="Helical" evidence="11">
    <location>
        <begin position="224"/>
        <end position="245"/>
    </location>
</feature>
<accession>A0A3S4H8K3</accession>
<proteinExistence type="predicted"/>
<dbReference type="PANTHER" id="PTHR45569">
    <property type="entry name" value="SENSOR PROTEIN KDPD"/>
    <property type="match status" value="1"/>
</dbReference>
<evidence type="ECO:0000256" key="9">
    <source>
        <dbReference type="ARBA" id="ARBA00023012"/>
    </source>
</evidence>
<dbReference type="PANTHER" id="PTHR45569:SF1">
    <property type="entry name" value="SENSOR PROTEIN KDPD"/>
    <property type="match status" value="1"/>
</dbReference>
<evidence type="ECO:0000256" key="7">
    <source>
        <dbReference type="ARBA" id="ARBA00022840"/>
    </source>
</evidence>
<evidence type="ECO:0000256" key="1">
    <source>
        <dbReference type="ARBA" id="ARBA00004141"/>
    </source>
</evidence>
<dbReference type="GO" id="GO:0005886">
    <property type="term" value="C:plasma membrane"/>
    <property type="evidence" value="ECO:0007669"/>
    <property type="project" value="TreeGrafter"/>
</dbReference>
<keyword evidence="10 11" id="KW-0472">Membrane</keyword>
<evidence type="ECO:0000256" key="3">
    <source>
        <dbReference type="ARBA" id="ARBA00022679"/>
    </source>
</evidence>
<evidence type="ECO:0000256" key="8">
    <source>
        <dbReference type="ARBA" id="ARBA00022989"/>
    </source>
</evidence>
<dbReference type="STRING" id="61652.AXX16_3931"/>
<organism evidence="13 14">
    <name type="scientific">Serratia rubidaea</name>
    <name type="common">Serratia marinorubra</name>
    <dbReference type="NCBI Taxonomy" id="61652"/>
    <lineage>
        <taxon>Bacteria</taxon>
        <taxon>Pseudomonadati</taxon>
        <taxon>Pseudomonadota</taxon>
        <taxon>Gammaproteobacteria</taxon>
        <taxon>Enterobacterales</taxon>
        <taxon>Yersiniaceae</taxon>
        <taxon>Serratia</taxon>
    </lineage>
</organism>
<dbReference type="InterPro" id="IPR014729">
    <property type="entry name" value="Rossmann-like_a/b/a_fold"/>
</dbReference>
<dbReference type="Proteomes" id="UP000271603">
    <property type="component" value="Chromosome"/>
</dbReference>
<dbReference type="Gene3D" id="3.40.50.620">
    <property type="entry name" value="HUPs"/>
    <property type="match status" value="1"/>
</dbReference>
<feature type="domain" description="Sensor protein KdpD transmembrane" evidence="12">
    <location>
        <begin position="151"/>
        <end position="255"/>
    </location>
</feature>
<name>A0A3S4H8K3_SERRU</name>
<evidence type="ECO:0000256" key="6">
    <source>
        <dbReference type="ARBA" id="ARBA00022777"/>
    </source>
</evidence>
<keyword evidence="6" id="KW-0418">Kinase</keyword>
<keyword evidence="5" id="KW-0547">Nucleotide-binding</keyword>
<dbReference type="AlphaFoldDB" id="A0A3S4H8K3"/>
<evidence type="ECO:0000256" key="11">
    <source>
        <dbReference type="SAM" id="Phobius"/>
    </source>
</evidence>
<keyword evidence="8 11" id="KW-1133">Transmembrane helix</keyword>
<dbReference type="FunFam" id="1.20.120.620:FF:000001">
    <property type="entry name" value="Two-component sensor histidine kinase KdpD"/>
    <property type="match status" value="1"/>
</dbReference>
<keyword evidence="2" id="KW-0597">Phosphoprotein</keyword>
<dbReference type="InterPro" id="IPR052023">
    <property type="entry name" value="Histidine_kinase_KdpD"/>
</dbReference>
<evidence type="ECO:0000256" key="4">
    <source>
        <dbReference type="ARBA" id="ARBA00022692"/>
    </source>
</evidence>
<keyword evidence="7" id="KW-0067">ATP-binding</keyword>
<keyword evidence="4 11" id="KW-0812">Transmembrane</keyword>
<feature type="transmembrane region" description="Helical" evidence="11">
    <location>
        <begin position="197"/>
        <end position="218"/>
    </location>
</feature>
<dbReference type="EMBL" id="LR134155">
    <property type="protein sequence ID" value="VEA72344.1"/>
    <property type="molecule type" value="Genomic_DNA"/>
</dbReference>
<dbReference type="GO" id="GO:0000155">
    <property type="term" value="F:phosphorelay sensor kinase activity"/>
    <property type="evidence" value="ECO:0007669"/>
    <property type="project" value="TreeGrafter"/>
</dbReference>
<protein>
    <submittedName>
        <fullName evidence="13">Sensor protein KdpD</fullName>
        <ecNumber evidence="13">2.7.13.3</ecNumber>
    </submittedName>
</protein>
<evidence type="ECO:0000313" key="13">
    <source>
        <dbReference type="EMBL" id="VEA72344.1"/>
    </source>
</evidence>
<feature type="transmembrane region" description="Helical" evidence="11">
    <location>
        <begin position="173"/>
        <end position="190"/>
    </location>
</feature>
<evidence type="ECO:0000313" key="14">
    <source>
        <dbReference type="Proteomes" id="UP000271603"/>
    </source>
</evidence>
<gene>
    <name evidence="13" type="primary">kdpD_3</name>
    <name evidence="13" type="ORF">NCTC9419_03949</name>
</gene>
<dbReference type="GO" id="GO:0005524">
    <property type="term" value="F:ATP binding"/>
    <property type="evidence" value="ECO:0007669"/>
    <property type="project" value="UniProtKB-KW"/>
</dbReference>
<dbReference type="InterPro" id="IPR025201">
    <property type="entry name" value="KdpD_TM"/>
</dbReference>
<keyword evidence="3 13" id="KW-0808">Transferase</keyword>
<dbReference type="Gene3D" id="1.20.120.620">
    <property type="entry name" value="Backbone structure of the membrane domain of e. Coli histidine kinase receptor kdpd"/>
    <property type="match status" value="1"/>
</dbReference>
<evidence type="ECO:0000256" key="2">
    <source>
        <dbReference type="ARBA" id="ARBA00022553"/>
    </source>
</evidence>
<evidence type="ECO:0000256" key="5">
    <source>
        <dbReference type="ARBA" id="ARBA00022741"/>
    </source>
</evidence>
<feature type="transmembrane region" description="Helical" evidence="11">
    <location>
        <begin position="146"/>
        <end position="167"/>
    </location>
</feature>
<reference evidence="13 14" key="1">
    <citation type="submission" date="2018-12" db="EMBL/GenBank/DDBJ databases">
        <authorList>
            <consortium name="Pathogen Informatics"/>
        </authorList>
    </citation>
    <scope>NUCLEOTIDE SEQUENCE [LARGE SCALE GENOMIC DNA]</scope>
    <source>
        <strain evidence="13 14">NCTC9419</strain>
    </source>
</reference>
<dbReference type="InterPro" id="IPR038318">
    <property type="entry name" value="KdpD_sf"/>
</dbReference>
<evidence type="ECO:0000256" key="10">
    <source>
        <dbReference type="ARBA" id="ARBA00023136"/>
    </source>
</evidence>
<comment type="subcellular location">
    <subcellularLocation>
        <location evidence="1">Membrane</location>
        <topology evidence="1">Multi-pass membrane protein</topology>
    </subcellularLocation>
</comment>
<evidence type="ECO:0000259" key="12">
    <source>
        <dbReference type="Pfam" id="PF13493"/>
    </source>
</evidence>
<dbReference type="Pfam" id="PF13493">
    <property type="entry name" value="DUF4118"/>
    <property type="match status" value="1"/>
</dbReference>
<keyword evidence="9" id="KW-0902">Two-component regulatory system</keyword>
<dbReference type="EC" id="2.7.13.3" evidence="13"/>